<protein>
    <submittedName>
        <fullName evidence="1">TraB domain-containing protein</fullName>
    </submittedName>
</protein>
<evidence type="ECO:0000313" key="2">
    <source>
        <dbReference type="Proteomes" id="UP000245207"/>
    </source>
</evidence>
<comment type="caution">
    <text evidence="1">The sequence shown here is derived from an EMBL/GenBank/DDBJ whole genome shotgun (WGS) entry which is preliminary data.</text>
</comment>
<dbReference type="Proteomes" id="UP000245207">
    <property type="component" value="Unassembled WGS sequence"/>
</dbReference>
<dbReference type="AlphaFoldDB" id="A0A2U1QN58"/>
<dbReference type="STRING" id="35608.A0A2U1QN58"/>
<proteinExistence type="predicted"/>
<gene>
    <name evidence="1" type="ORF">CTI12_AA007570</name>
</gene>
<evidence type="ECO:0000313" key="1">
    <source>
        <dbReference type="EMBL" id="PWA99444.1"/>
    </source>
</evidence>
<accession>A0A2U1QN58</accession>
<dbReference type="EMBL" id="PKPP01000019">
    <property type="protein sequence ID" value="PWA99444.1"/>
    <property type="molecule type" value="Genomic_DNA"/>
</dbReference>
<reference evidence="1 2" key="1">
    <citation type="journal article" date="2018" name="Mol. Plant">
        <title>The genome of Artemisia annua provides insight into the evolution of Asteraceae family and artemisinin biosynthesis.</title>
        <authorList>
            <person name="Shen Q."/>
            <person name="Zhang L."/>
            <person name="Liao Z."/>
            <person name="Wang S."/>
            <person name="Yan T."/>
            <person name="Shi P."/>
            <person name="Liu M."/>
            <person name="Fu X."/>
            <person name="Pan Q."/>
            <person name="Wang Y."/>
            <person name="Lv Z."/>
            <person name="Lu X."/>
            <person name="Zhang F."/>
            <person name="Jiang W."/>
            <person name="Ma Y."/>
            <person name="Chen M."/>
            <person name="Hao X."/>
            <person name="Li L."/>
            <person name="Tang Y."/>
            <person name="Lv G."/>
            <person name="Zhou Y."/>
            <person name="Sun X."/>
            <person name="Brodelius P.E."/>
            <person name="Rose J.K.C."/>
            <person name="Tang K."/>
        </authorList>
    </citation>
    <scope>NUCLEOTIDE SEQUENCE [LARGE SCALE GENOMIC DNA]</scope>
    <source>
        <strain evidence="2">cv. Huhao1</strain>
        <tissue evidence="1">Leaf</tissue>
    </source>
</reference>
<name>A0A2U1QN58_ARTAN</name>
<dbReference type="OrthoDB" id="48306at2759"/>
<sequence>MFVVLSLECLLVRRWSEALKGSLGLGDRPIEITLERAWNSLKWSEKLSLAKVVRSGITSSTDKFDATPSSRMFINAASSRLIVNAARSSKFREP</sequence>
<organism evidence="1 2">
    <name type="scientific">Artemisia annua</name>
    <name type="common">Sweet wormwood</name>
    <dbReference type="NCBI Taxonomy" id="35608"/>
    <lineage>
        <taxon>Eukaryota</taxon>
        <taxon>Viridiplantae</taxon>
        <taxon>Streptophyta</taxon>
        <taxon>Embryophyta</taxon>
        <taxon>Tracheophyta</taxon>
        <taxon>Spermatophyta</taxon>
        <taxon>Magnoliopsida</taxon>
        <taxon>eudicotyledons</taxon>
        <taxon>Gunneridae</taxon>
        <taxon>Pentapetalae</taxon>
        <taxon>asterids</taxon>
        <taxon>campanulids</taxon>
        <taxon>Asterales</taxon>
        <taxon>Asteraceae</taxon>
        <taxon>Asteroideae</taxon>
        <taxon>Anthemideae</taxon>
        <taxon>Artemisiinae</taxon>
        <taxon>Artemisia</taxon>
    </lineage>
</organism>
<keyword evidence="2" id="KW-1185">Reference proteome</keyword>